<dbReference type="RefSeq" id="WP_373972400.1">
    <property type="nucleotide sequence ID" value="NZ_JBHDLJ010000009.1"/>
</dbReference>
<name>A0ABV4USK5_9MICC</name>
<sequence>MSPRTVPSTARRWAAAGAGSALLAVTAAGIAAASLHGPLAAPLELGIPAASVPAGDFVAECPRDVRLPAGTAAESGATDPDFAAGSDSARTAVRATVLSDVAARIPGAALTRADGTAIRRISPALPEGHAAQEAATSEEGLSGLSAVSVSGIDEARAAVLRVQPLGGLKSQAGMVRSYLAGDGDLAGLAVSRCQDPANEQWLVGASTLVGRTALLIVSNPSPSASSVDVELFGAEGQVEAGALRGIALAPGESTSIVLAGVAAGEPALGVRIASAGAPVTAVIQQSVLRGLTAGGIDFIEPGARPSQSQVVPGVAVQSAAATGKLTDQRGYADAAPELHVAVPGRQDAVLRVRAFGPAGEVPLPGGGAATAAAGTTARIALDALPVGDYTIAVEADQPVAAGVRLVRGTAGERPVDAAWASSGERLGSQHLLMVPELAVSRIAFGAPEGAAEISLRPVAADGTIGAARTLSTAAGTTAVQDVRDLGAGTVAVLVGAGGDPVYAAQVLTAGASGVSSIGVPPATGGRRDVAVEIGH</sequence>
<evidence type="ECO:0000313" key="1">
    <source>
        <dbReference type="EMBL" id="MFB0835222.1"/>
    </source>
</evidence>
<organism evidence="1 2">
    <name type="scientific">Arthrobacter halodurans</name>
    <dbReference type="NCBI Taxonomy" id="516699"/>
    <lineage>
        <taxon>Bacteria</taxon>
        <taxon>Bacillati</taxon>
        <taxon>Actinomycetota</taxon>
        <taxon>Actinomycetes</taxon>
        <taxon>Micrococcales</taxon>
        <taxon>Micrococcaceae</taxon>
        <taxon>Arthrobacter</taxon>
    </lineage>
</organism>
<keyword evidence="2" id="KW-1185">Reference proteome</keyword>
<dbReference type="InterPro" id="IPR043777">
    <property type="entry name" value="DUF5719"/>
</dbReference>
<evidence type="ECO:0000313" key="2">
    <source>
        <dbReference type="Proteomes" id="UP001575652"/>
    </source>
</evidence>
<dbReference type="Pfam" id="PF18986">
    <property type="entry name" value="DUF5719"/>
    <property type="match status" value="1"/>
</dbReference>
<comment type="caution">
    <text evidence="1">The sequence shown here is derived from an EMBL/GenBank/DDBJ whole genome shotgun (WGS) entry which is preliminary data.</text>
</comment>
<accession>A0ABV4USK5</accession>
<dbReference type="EMBL" id="JBHDLJ010000009">
    <property type="protein sequence ID" value="MFB0835222.1"/>
    <property type="molecule type" value="Genomic_DNA"/>
</dbReference>
<dbReference type="Proteomes" id="UP001575652">
    <property type="component" value="Unassembled WGS sequence"/>
</dbReference>
<proteinExistence type="predicted"/>
<gene>
    <name evidence="1" type="ORF">ACETWP_11545</name>
</gene>
<protein>
    <submittedName>
        <fullName evidence="1">DUF5719 family protein</fullName>
    </submittedName>
</protein>
<reference evidence="1 2" key="1">
    <citation type="submission" date="2024-09" db="EMBL/GenBank/DDBJ databases">
        <authorList>
            <person name="Salinas-Garcia M.A."/>
            <person name="Prieme A."/>
        </authorList>
    </citation>
    <scope>NUCLEOTIDE SEQUENCE [LARGE SCALE GENOMIC DNA]</scope>
    <source>
        <strain evidence="1 2">DSM 21081</strain>
    </source>
</reference>